<dbReference type="PROSITE" id="PS00094">
    <property type="entry name" value="C5_MTASE_1"/>
    <property type="match status" value="1"/>
</dbReference>
<feature type="compositionally biased region" description="Basic and acidic residues" evidence="10">
    <location>
        <begin position="22"/>
        <end position="31"/>
    </location>
</feature>
<organism evidence="13 14">
    <name type="scientific">Lolium multiflorum</name>
    <name type="common">Italian ryegrass</name>
    <name type="synonym">Lolium perenne subsp. multiflorum</name>
    <dbReference type="NCBI Taxonomy" id="4521"/>
    <lineage>
        <taxon>Eukaryota</taxon>
        <taxon>Viridiplantae</taxon>
        <taxon>Streptophyta</taxon>
        <taxon>Embryophyta</taxon>
        <taxon>Tracheophyta</taxon>
        <taxon>Spermatophyta</taxon>
        <taxon>Magnoliopsida</taxon>
        <taxon>Liliopsida</taxon>
        <taxon>Poales</taxon>
        <taxon>Poaceae</taxon>
        <taxon>BOP clade</taxon>
        <taxon>Pooideae</taxon>
        <taxon>Poodae</taxon>
        <taxon>Poeae</taxon>
        <taxon>Poeae Chloroplast Group 2 (Poeae type)</taxon>
        <taxon>Loliodinae</taxon>
        <taxon>Loliinae</taxon>
        <taxon>Lolium</taxon>
    </lineage>
</organism>
<dbReference type="Pfam" id="PF00385">
    <property type="entry name" value="Chromo"/>
    <property type="match status" value="1"/>
</dbReference>
<evidence type="ECO:0000256" key="2">
    <source>
        <dbReference type="ARBA" id="ARBA00011975"/>
    </source>
</evidence>
<dbReference type="InterPro" id="IPR016197">
    <property type="entry name" value="Chromo-like_dom_sf"/>
</dbReference>
<dbReference type="PRINTS" id="PR00105">
    <property type="entry name" value="C5METTRFRASE"/>
</dbReference>
<evidence type="ECO:0000256" key="9">
    <source>
        <dbReference type="PROSITE-ProRule" id="PRU01016"/>
    </source>
</evidence>
<protein>
    <recommendedName>
        <fullName evidence="2">DNA (cytosine-5-)-methyltransferase</fullName>
        <ecNumber evidence="2">2.1.1.37</ecNumber>
    </recommendedName>
</protein>
<dbReference type="GO" id="GO:0005634">
    <property type="term" value="C:nucleus"/>
    <property type="evidence" value="ECO:0007669"/>
    <property type="project" value="UniProtKB-SubCell"/>
</dbReference>
<dbReference type="PROSITE" id="PS50013">
    <property type="entry name" value="CHROMO_2"/>
    <property type="match status" value="1"/>
</dbReference>
<dbReference type="InterPro" id="IPR029063">
    <property type="entry name" value="SAM-dependent_MTases_sf"/>
</dbReference>
<dbReference type="FunFam" id="3.90.120.10:FF:000003">
    <property type="entry name" value="DNA (cytosine-5)-methyltransferase 1"/>
    <property type="match status" value="1"/>
</dbReference>
<evidence type="ECO:0000256" key="8">
    <source>
        <dbReference type="ARBA" id="ARBA00047422"/>
    </source>
</evidence>
<feature type="active site" evidence="9">
    <location>
        <position position="548"/>
    </location>
</feature>
<dbReference type="PANTHER" id="PTHR10629">
    <property type="entry name" value="CYTOSINE-SPECIFIC METHYLTRANSFERASE"/>
    <property type="match status" value="1"/>
</dbReference>
<sequence length="943" mass="106792">MSSPVPERRRSTRRRPKLSYADADHDAEPKRGGKRRRSAAGTRNRKSGPAKGEPKRRRRLAEEGDAIDDDDDDMCASEPDADEMQMAEEEEEAAALEAAERAKAGTLRTIRRKRRVATRPVSKQKEEEDASEAEDHFVGIDPIPDDEARRRWPERYKPKDSDHPQLTTNKRKKRSNAPEEEKEKRARCHYRSAIVEGVNFDLGDDVYIRPAGDGEDDYIGRITEIFQEIERGSYFCCRWFYRVADTVITSNVWNVPDHEHDHKRVFLSEEKDDNLVGSIISKVNITYVGPNLTQPEKAELISKCDLYYDMAYSVAYSTFANVPPENVDPTGSETTSDISCDNVDSSKEKPVADLVVSPDAQMETATLLDLYSGCGAMSTGLCMGAPLSGLKLTTKWAVDMNKYACDSLKHNHPRAQVRNEKAENFLKLLQEWDRLCKEYDVHNSTSLPRTSNDDEDDENGVNESLSEGTFEVEKLVDICYGDPNKTKIDGLCFKVRWKTYDSSHDTWEPLDGLRDSPEAIKEFVESGYRESILPLPGHVDVICGGPPCQGISGFNRHRKHEDPLADEKNKQLLVFMDIVNYLRPKYVLMENVVDILKFAKGFLGRYALSRLVAMRYQARLGMMVAGRYGLPQFRMRAFLWGALPSVVLPKFPLPTHDAINRGQHEPTEFTQCLVACDENESKDLENALCLRDAIDDLPKVENHQPEDIMAYKSGPKTDLQRYLRLNRNDMRDDSIGDAPPKECQLFDHQPLQLNKDDYERVKQIPQKKGANFRDLKGVRVGKNKSVEFDPNIPRQYLSPGKPLVPNYAMKFCKGKSLKPFGRLWWDETVSTVVTRAEPHNQAILHPKQDRVLTVRENARLQGFPDYYRLSGPIKQKYIQVGNAVAVPVARALGCSLGEAYQQGEFSGDQSPLFKLPANFIPAPQARVARLPRGSSAGEVVEEE</sequence>
<dbReference type="InterPro" id="IPR023780">
    <property type="entry name" value="Chromo_domain"/>
</dbReference>
<evidence type="ECO:0000259" key="11">
    <source>
        <dbReference type="PROSITE" id="PS50013"/>
    </source>
</evidence>
<feature type="domain" description="Chromo" evidence="11">
    <location>
        <begin position="470"/>
        <end position="523"/>
    </location>
</feature>
<proteinExistence type="inferred from homology"/>
<dbReference type="PANTHER" id="PTHR10629:SF59">
    <property type="entry name" value="DNA (CYTOSINE-5)-METHYLTRANSFERASE CMT1"/>
    <property type="match status" value="1"/>
</dbReference>
<feature type="region of interest" description="Disordered" evidence="10">
    <location>
        <begin position="1"/>
        <end position="186"/>
    </location>
</feature>
<evidence type="ECO:0000256" key="5">
    <source>
        <dbReference type="ARBA" id="ARBA00022691"/>
    </source>
</evidence>
<dbReference type="Gene3D" id="2.30.30.490">
    <property type="match status" value="1"/>
</dbReference>
<keyword evidence="3 9" id="KW-0489">Methyltransferase</keyword>
<dbReference type="InterPro" id="IPR050390">
    <property type="entry name" value="C5-Methyltransferase"/>
</dbReference>
<dbReference type="SUPFAM" id="SSF54160">
    <property type="entry name" value="Chromo domain-like"/>
    <property type="match status" value="1"/>
</dbReference>
<feature type="compositionally biased region" description="Basic residues" evidence="10">
    <location>
        <begin position="32"/>
        <end position="59"/>
    </location>
</feature>
<name>A0AAD8R3Q6_LOLMU</name>
<dbReference type="GO" id="GO:0032259">
    <property type="term" value="P:methylation"/>
    <property type="evidence" value="ECO:0007669"/>
    <property type="project" value="UniProtKB-KW"/>
</dbReference>
<dbReference type="PROSITE" id="PS51038">
    <property type="entry name" value="BAH"/>
    <property type="match status" value="1"/>
</dbReference>
<evidence type="ECO:0000313" key="13">
    <source>
        <dbReference type="EMBL" id="KAK1613227.1"/>
    </source>
</evidence>
<comment type="catalytic activity">
    <reaction evidence="8">
        <text>a 2'-deoxycytidine in DNA + S-adenosyl-L-methionine = a 5-methyl-2'-deoxycytidine in DNA + S-adenosyl-L-homocysteine + H(+)</text>
        <dbReference type="Rhea" id="RHEA:13681"/>
        <dbReference type="Rhea" id="RHEA-COMP:11369"/>
        <dbReference type="Rhea" id="RHEA-COMP:11370"/>
        <dbReference type="ChEBI" id="CHEBI:15378"/>
        <dbReference type="ChEBI" id="CHEBI:57856"/>
        <dbReference type="ChEBI" id="CHEBI:59789"/>
        <dbReference type="ChEBI" id="CHEBI:85452"/>
        <dbReference type="ChEBI" id="CHEBI:85454"/>
        <dbReference type="EC" id="2.1.1.37"/>
    </reaction>
</comment>
<keyword evidence="6" id="KW-0238">DNA-binding</keyword>
<feature type="region of interest" description="Disordered" evidence="10">
    <location>
        <begin position="445"/>
        <end position="466"/>
    </location>
</feature>
<dbReference type="InterPro" id="IPR000953">
    <property type="entry name" value="Chromo/chromo_shadow_dom"/>
</dbReference>
<comment type="caution">
    <text evidence="13">The sequence shown here is derived from an EMBL/GenBank/DDBJ whole genome shotgun (WGS) entry which is preliminary data.</text>
</comment>
<dbReference type="FunFam" id="3.40.50.150:FF:000143">
    <property type="entry name" value="DNA (cytosine-5)-methyltransferase 1"/>
    <property type="match status" value="1"/>
</dbReference>
<evidence type="ECO:0000256" key="6">
    <source>
        <dbReference type="ARBA" id="ARBA00023125"/>
    </source>
</evidence>
<evidence type="ECO:0000256" key="1">
    <source>
        <dbReference type="ARBA" id="ARBA00004123"/>
    </source>
</evidence>
<keyword evidence="5 9" id="KW-0949">S-adenosyl-L-methionine</keyword>
<dbReference type="PROSITE" id="PS51679">
    <property type="entry name" value="SAM_MT_C5"/>
    <property type="match status" value="1"/>
</dbReference>
<dbReference type="InterPro" id="IPR001025">
    <property type="entry name" value="BAH_dom"/>
</dbReference>
<dbReference type="GO" id="GO:0044027">
    <property type="term" value="P:negative regulation of gene expression via chromosomal CpG island methylation"/>
    <property type="evidence" value="ECO:0007669"/>
    <property type="project" value="TreeGrafter"/>
</dbReference>
<gene>
    <name evidence="13" type="ORF">QYE76_036900</name>
</gene>
<evidence type="ECO:0000313" key="14">
    <source>
        <dbReference type="Proteomes" id="UP001231189"/>
    </source>
</evidence>
<dbReference type="EC" id="2.1.1.37" evidence="2"/>
<comment type="subcellular location">
    <subcellularLocation>
        <location evidence="1">Nucleus</location>
    </subcellularLocation>
</comment>
<evidence type="ECO:0000259" key="12">
    <source>
        <dbReference type="PROSITE" id="PS51038"/>
    </source>
</evidence>
<dbReference type="Pfam" id="PF01426">
    <property type="entry name" value="BAH"/>
    <property type="match status" value="1"/>
</dbReference>
<keyword evidence="7" id="KW-0539">Nucleus</keyword>
<dbReference type="CDD" id="cd18635">
    <property type="entry name" value="CD_CMT3_like"/>
    <property type="match status" value="1"/>
</dbReference>
<dbReference type="GO" id="GO:0003682">
    <property type="term" value="F:chromatin binding"/>
    <property type="evidence" value="ECO:0007669"/>
    <property type="project" value="InterPro"/>
</dbReference>
<feature type="domain" description="BAH" evidence="12">
    <location>
        <begin position="198"/>
        <end position="323"/>
    </location>
</feature>
<evidence type="ECO:0000256" key="7">
    <source>
        <dbReference type="ARBA" id="ARBA00023242"/>
    </source>
</evidence>
<feature type="compositionally biased region" description="Basic and acidic residues" evidence="10">
    <location>
        <begin position="146"/>
        <end position="163"/>
    </location>
</feature>
<evidence type="ECO:0000256" key="10">
    <source>
        <dbReference type="SAM" id="MobiDB-lite"/>
    </source>
</evidence>
<dbReference type="GO" id="GO:0003677">
    <property type="term" value="F:DNA binding"/>
    <property type="evidence" value="ECO:0007669"/>
    <property type="project" value="UniProtKB-KW"/>
</dbReference>
<dbReference type="InterPro" id="IPR018117">
    <property type="entry name" value="C5_DNA_meth_AS"/>
</dbReference>
<dbReference type="Gene3D" id="3.90.120.10">
    <property type="entry name" value="DNA Methylase, subunit A, domain 2"/>
    <property type="match status" value="1"/>
</dbReference>
<reference evidence="13" key="1">
    <citation type="submission" date="2023-07" db="EMBL/GenBank/DDBJ databases">
        <title>A chromosome-level genome assembly of Lolium multiflorum.</title>
        <authorList>
            <person name="Chen Y."/>
            <person name="Copetti D."/>
            <person name="Kolliker R."/>
            <person name="Studer B."/>
        </authorList>
    </citation>
    <scope>NUCLEOTIDE SEQUENCE</scope>
    <source>
        <strain evidence="13">02402/16</strain>
        <tissue evidence="13">Leaf</tissue>
    </source>
</reference>
<dbReference type="Proteomes" id="UP001231189">
    <property type="component" value="Unassembled WGS sequence"/>
</dbReference>
<dbReference type="Pfam" id="PF00145">
    <property type="entry name" value="DNA_methylase"/>
    <property type="match status" value="1"/>
</dbReference>
<dbReference type="AlphaFoldDB" id="A0AAD8R3Q6"/>
<evidence type="ECO:0000256" key="3">
    <source>
        <dbReference type="ARBA" id="ARBA00022603"/>
    </source>
</evidence>
<dbReference type="EMBL" id="JAUUTY010000007">
    <property type="protein sequence ID" value="KAK1613227.1"/>
    <property type="molecule type" value="Genomic_DNA"/>
</dbReference>
<dbReference type="InterPro" id="IPR001525">
    <property type="entry name" value="C5_MeTfrase"/>
</dbReference>
<evidence type="ECO:0000256" key="4">
    <source>
        <dbReference type="ARBA" id="ARBA00022679"/>
    </source>
</evidence>
<dbReference type="SUPFAM" id="SSF53335">
    <property type="entry name" value="S-adenosyl-L-methionine-dependent methyltransferases"/>
    <property type="match status" value="1"/>
</dbReference>
<feature type="compositionally biased region" description="Acidic residues" evidence="10">
    <location>
        <begin position="63"/>
        <end position="94"/>
    </location>
</feature>
<accession>A0AAD8R3Q6</accession>
<dbReference type="Gene3D" id="3.40.50.150">
    <property type="entry name" value="Vaccinia Virus protein VP39"/>
    <property type="match status" value="2"/>
</dbReference>
<dbReference type="GO" id="GO:0003886">
    <property type="term" value="F:DNA (cytosine-5-)-methyltransferase activity"/>
    <property type="evidence" value="ECO:0007669"/>
    <property type="project" value="UniProtKB-EC"/>
</dbReference>
<keyword evidence="4 9" id="KW-0808">Transferase</keyword>
<dbReference type="SMART" id="SM00439">
    <property type="entry name" value="BAH"/>
    <property type="match status" value="1"/>
</dbReference>
<dbReference type="SMART" id="SM00298">
    <property type="entry name" value="CHROMO"/>
    <property type="match status" value="1"/>
</dbReference>
<dbReference type="InterPro" id="IPR043151">
    <property type="entry name" value="BAH_sf"/>
</dbReference>
<comment type="similarity">
    <text evidence="9">Belongs to the class I-like SAM-binding methyltransferase superfamily. C5-methyltransferase family.</text>
</comment>
<keyword evidence="14" id="KW-1185">Reference proteome</keyword>